<organism evidence="1 2">
    <name type="scientific">Hibiscus sabdariffa</name>
    <name type="common">roselle</name>
    <dbReference type="NCBI Taxonomy" id="183260"/>
    <lineage>
        <taxon>Eukaryota</taxon>
        <taxon>Viridiplantae</taxon>
        <taxon>Streptophyta</taxon>
        <taxon>Embryophyta</taxon>
        <taxon>Tracheophyta</taxon>
        <taxon>Spermatophyta</taxon>
        <taxon>Magnoliopsida</taxon>
        <taxon>eudicotyledons</taxon>
        <taxon>Gunneridae</taxon>
        <taxon>Pentapetalae</taxon>
        <taxon>rosids</taxon>
        <taxon>malvids</taxon>
        <taxon>Malvales</taxon>
        <taxon>Malvaceae</taxon>
        <taxon>Malvoideae</taxon>
        <taxon>Hibiscus</taxon>
    </lineage>
</organism>
<protein>
    <submittedName>
        <fullName evidence="1">Uncharacterized protein</fullName>
    </submittedName>
</protein>
<dbReference type="Proteomes" id="UP001396334">
    <property type="component" value="Unassembled WGS sequence"/>
</dbReference>
<evidence type="ECO:0000313" key="1">
    <source>
        <dbReference type="EMBL" id="KAK9002189.1"/>
    </source>
</evidence>
<dbReference type="EMBL" id="JBBPBN010000035">
    <property type="protein sequence ID" value="KAK9002189.1"/>
    <property type="molecule type" value="Genomic_DNA"/>
</dbReference>
<evidence type="ECO:0000313" key="2">
    <source>
        <dbReference type="Proteomes" id="UP001396334"/>
    </source>
</evidence>
<gene>
    <name evidence="1" type="ORF">V6N11_024875</name>
</gene>
<comment type="caution">
    <text evidence="1">The sequence shown here is derived from an EMBL/GenBank/DDBJ whole genome shotgun (WGS) entry which is preliminary data.</text>
</comment>
<reference evidence="1 2" key="1">
    <citation type="journal article" date="2024" name="G3 (Bethesda)">
        <title>Genome assembly of Hibiscus sabdariffa L. provides insights into metabolisms of medicinal natural products.</title>
        <authorList>
            <person name="Kim T."/>
        </authorList>
    </citation>
    <scope>NUCLEOTIDE SEQUENCE [LARGE SCALE GENOMIC DNA]</scope>
    <source>
        <strain evidence="1">TK-2024</strain>
        <tissue evidence="1">Old leaves</tissue>
    </source>
</reference>
<proteinExistence type="predicted"/>
<keyword evidence="2" id="KW-1185">Reference proteome</keyword>
<sequence length="77" mass="8804">MMLKKYEEGGFGAPKAKAMIRWVRKLHIEDSLFPFIKEAGKGNNLVEEQVTVRKAILLNTDLVRAKLLQWRCGMDDG</sequence>
<name>A0ABR2QNC7_9ROSI</name>
<accession>A0ABR2QNC7</accession>